<reference evidence="2" key="1">
    <citation type="submission" date="2021-02" db="EMBL/GenBank/DDBJ databases">
        <authorList>
            <person name="Nowell W R."/>
        </authorList>
    </citation>
    <scope>NUCLEOTIDE SEQUENCE</scope>
</reference>
<dbReference type="InterPro" id="IPR000742">
    <property type="entry name" value="EGF"/>
</dbReference>
<sequence>FIEIKTNDFPIRTTTFKNIRLQQDSLIIYWSLPFHIAFIELLNKSYYLITTQKIYKPSAIIHTSLNLFNRCFDIKELFNETFFNYTLLYRIKFYHVPCQMNALLSCFYDEQRLCLCQQINQQRVANCFDFDPYTESNCSSQYHCENGGKCFQEDSKCPKYFHCQCLACYYGTRCQLTTKGFSLSLDAILVYHIYP</sequence>
<organism evidence="2 3">
    <name type="scientific">Adineta steineri</name>
    <dbReference type="NCBI Taxonomy" id="433720"/>
    <lineage>
        <taxon>Eukaryota</taxon>
        <taxon>Metazoa</taxon>
        <taxon>Spiralia</taxon>
        <taxon>Gnathifera</taxon>
        <taxon>Rotifera</taxon>
        <taxon>Eurotatoria</taxon>
        <taxon>Bdelloidea</taxon>
        <taxon>Adinetida</taxon>
        <taxon>Adinetidae</taxon>
        <taxon>Adineta</taxon>
    </lineage>
</organism>
<proteinExistence type="predicted"/>
<feature type="non-terminal residue" evidence="2">
    <location>
        <position position="1"/>
    </location>
</feature>
<evidence type="ECO:0000313" key="3">
    <source>
        <dbReference type="Proteomes" id="UP000663881"/>
    </source>
</evidence>
<accession>A0A820MYQ4</accession>
<dbReference type="Proteomes" id="UP000663881">
    <property type="component" value="Unassembled WGS sequence"/>
</dbReference>
<feature type="domain" description="EGF-like" evidence="1">
    <location>
        <begin position="163"/>
        <end position="174"/>
    </location>
</feature>
<feature type="non-terminal residue" evidence="2">
    <location>
        <position position="195"/>
    </location>
</feature>
<dbReference type="EMBL" id="CAJOAY010025426">
    <property type="protein sequence ID" value="CAF4383059.1"/>
    <property type="molecule type" value="Genomic_DNA"/>
</dbReference>
<dbReference type="AlphaFoldDB" id="A0A820MYQ4"/>
<dbReference type="PROSITE" id="PS00022">
    <property type="entry name" value="EGF_1"/>
    <property type="match status" value="1"/>
</dbReference>
<protein>
    <recommendedName>
        <fullName evidence="1">EGF-like domain-containing protein</fullName>
    </recommendedName>
</protein>
<comment type="caution">
    <text evidence="2">The sequence shown here is derived from an EMBL/GenBank/DDBJ whole genome shotgun (WGS) entry which is preliminary data.</text>
</comment>
<name>A0A820MYQ4_9BILA</name>
<evidence type="ECO:0000313" key="2">
    <source>
        <dbReference type="EMBL" id="CAF4383059.1"/>
    </source>
</evidence>
<evidence type="ECO:0000259" key="1">
    <source>
        <dbReference type="PROSITE" id="PS00022"/>
    </source>
</evidence>
<gene>
    <name evidence="2" type="ORF">OKA104_LOCUS50461</name>
</gene>